<feature type="region of interest" description="Disordered" evidence="1">
    <location>
        <begin position="1"/>
        <end position="405"/>
    </location>
</feature>
<accession>A0A5C3EY61</accession>
<dbReference type="EMBL" id="OOIP01000005">
    <property type="protein sequence ID" value="SPO36705.1"/>
    <property type="molecule type" value="Genomic_DNA"/>
</dbReference>
<feature type="compositionally biased region" description="Polar residues" evidence="1">
    <location>
        <begin position="127"/>
        <end position="139"/>
    </location>
</feature>
<keyword evidence="3" id="KW-1185">Reference proteome</keyword>
<feature type="region of interest" description="Disordered" evidence="1">
    <location>
        <begin position="630"/>
        <end position="649"/>
    </location>
</feature>
<feature type="compositionally biased region" description="Low complexity" evidence="1">
    <location>
        <begin position="366"/>
        <end position="380"/>
    </location>
</feature>
<feature type="compositionally biased region" description="Polar residues" evidence="1">
    <location>
        <begin position="178"/>
        <end position="188"/>
    </location>
</feature>
<feature type="compositionally biased region" description="Low complexity" evidence="1">
    <location>
        <begin position="197"/>
        <end position="210"/>
    </location>
</feature>
<sequence>MATSSSEMRMSAESQSSISCSRRAHNPSAMTMPSPVPRPRQRSEHEVLERPALGLTERGSPRAPLDKAPVLPDSSDSRSDRVAESADGHWTTSMGSSAYSSQLHLDVDAASGAGEPNRHETPAAQLAPSSGFSEDQPQADSVEDKIAQSSGMVDGLGIAASPSPRSSTSHLASVPSPFATTARVTFGQNEHVDDSDVAASPASRPSSIISEATPRRISFAPSVRSRNRPAPKGIAPLLLRPDASASDSVAATPAERESTDRIAGPEARRPGRERRKRPSTAPAALDGDARTGAAFGRSYTSDDGTTTTDSDNDSEGEEPSFRTLRRLWVKARKASPSEEEAEELRCPNRSSGEESVGEGADESNPAAVAADEAESVAQADAIHDDDQEVADAAESAQRRDPELVFYPGTLILVRDGVSLDDTDGSITVDGEQSQSQAGKTSASAAEADAEAPRRRSGLFSPKLWAFRQRKADVDTEVVDSSQSSSPAAPVPPAPDVEAREANDMQGMPGIEAPPTDSDATIAEPSIEEQPPPLKLPPASPAAQHDQGAGQVLWHGSPPVRHAKLHTRALHLLRRAGRPRTATSHDATHATSRKALTDDGPMLRIVSKDGAPTPKSGGGILLPESLERPYYYPAPTRMDLDRNRRSAKSR</sequence>
<evidence type="ECO:0000256" key="1">
    <source>
        <dbReference type="SAM" id="MobiDB-lite"/>
    </source>
</evidence>
<evidence type="ECO:0000313" key="2">
    <source>
        <dbReference type="EMBL" id="SPO36705.1"/>
    </source>
</evidence>
<protein>
    <submittedName>
        <fullName evidence="2">Uncharacterized protein</fullName>
    </submittedName>
</protein>
<feature type="compositionally biased region" description="Pro residues" evidence="1">
    <location>
        <begin position="529"/>
        <end position="539"/>
    </location>
</feature>
<reference evidence="2 3" key="1">
    <citation type="submission" date="2018-03" db="EMBL/GenBank/DDBJ databases">
        <authorList>
            <person name="Guldener U."/>
        </authorList>
    </citation>
    <scope>NUCLEOTIDE SEQUENCE [LARGE SCALE GENOMIC DNA]</scope>
    <source>
        <strain evidence="2 3">DAOM196992</strain>
    </source>
</reference>
<dbReference type="Proteomes" id="UP000323386">
    <property type="component" value="Unassembled WGS sequence"/>
</dbReference>
<feature type="compositionally biased region" description="Low complexity" evidence="1">
    <location>
        <begin position="478"/>
        <end position="487"/>
    </location>
</feature>
<evidence type="ECO:0000313" key="3">
    <source>
        <dbReference type="Proteomes" id="UP000323386"/>
    </source>
</evidence>
<feature type="compositionally biased region" description="Polar residues" evidence="1">
    <location>
        <begin position="430"/>
        <end position="440"/>
    </location>
</feature>
<organism evidence="2 3">
    <name type="scientific">Pseudozyma flocculosa</name>
    <dbReference type="NCBI Taxonomy" id="84751"/>
    <lineage>
        <taxon>Eukaryota</taxon>
        <taxon>Fungi</taxon>
        <taxon>Dikarya</taxon>
        <taxon>Basidiomycota</taxon>
        <taxon>Ustilaginomycotina</taxon>
        <taxon>Ustilaginomycetes</taxon>
        <taxon>Ustilaginales</taxon>
        <taxon>Ustilaginaceae</taxon>
        <taxon>Pseudozyma</taxon>
    </lineage>
</organism>
<feature type="compositionally biased region" description="Basic residues" evidence="1">
    <location>
        <begin position="323"/>
        <end position="333"/>
    </location>
</feature>
<feature type="region of interest" description="Disordered" evidence="1">
    <location>
        <begin position="602"/>
        <end position="622"/>
    </location>
</feature>
<feature type="compositionally biased region" description="Basic and acidic residues" evidence="1">
    <location>
        <begin position="75"/>
        <end position="87"/>
    </location>
</feature>
<name>A0A5C3EY61_9BASI</name>
<feature type="compositionally biased region" description="Polar residues" evidence="1">
    <location>
        <begin position="1"/>
        <end position="20"/>
    </location>
</feature>
<gene>
    <name evidence="2" type="ORF">PSFLO_02176</name>
</gene>
<feature type="region of interest" description="Disordered" evidence="1">
    <location>
        <begin position="419"/>
        <end position="557"/>
    </location>
</feature>
<dbReference type="AlphaFoldDB" id="A0A5C3EY61"/>
<proteinExistence type="predicted"/>
<feature type="compositionally biased region" description="Polar residues" evidence="1">
    <location>
        <begin position="90"/>
        <end position="103"/>
    </location>
</feature>